<dbReference type="EMBL" id="DF836332">
    <property type="protein sequence ID" value="GAN03588.1"/>
    <property type="molecule type" value="Genomic_DNA"/>
</dbReference>
<accession>A0A0C9MNJ3</accession>
<sequence length="107" mass="12008">MTGFVLVSNSGKKISLEHASHPCPRCKNQNSVQLTRSEKSLIVLNKRITDNSRVRYECSQCKWKNQMLPYDGRESAELDRYLSENSTDDFFFGEASTPPSSSSSASP</sequence>
<protein>
    <submittedName>
        <fullName evidence="1">Uncharacterized protein</fullName>
    </submittedName>
</protein>
<organism evidence="1">
    <name type="scientific">Mucor ambiguus</name>
    <dbReference type="NCBI Taxonomy" id="91626"/>
    <lineage>
        <taxon>Eukaryota</taxon>
        <taxon>Fungi</taxon>
        <taxon>Fungi incertae sedis</taxon>
        <taxon>Mucoromycota</taxon>
        <taxon>Mucoromycotina</taxon>
        <taxon>Mucoromycetes</taxon>
        <taxon>Mucorales</taxon>
        <taxon>Mucorineae</taxon>
        <taxon>Mucoraceae</taxon>
        <taxon>Mucor</taxon>
    </lineage>
</organism>
<keyword evidence="2" id="KW-1185">Reference proteome</keyword>
<evidence type="ECO:0000313" key="2">
    <source>
        <dbReference type="Proteomes" id="UP000053815"/>
    </source>
</evidence>
<evidence type="ECO:0000313" key="1">
    <source>
        <dbReference type="EMBL" id="GAN03588.1"/>
    </source>
</evidence>
<dbReference type="AlphaFoldDB" id="A0A0C9MNJ3"/>
<name>A0A0C9MNJ3_9FUNG</name>
<gene>
    <name evidence="1" type="ORF">MAM1_0043c03043</name>
</gene>
<dbReference type="Proteomes" id="UP000053815">
    <property type="component" value="Unassembled WGS sequence"/>
</dbReference>
<proteinExistence type="predicted"/>
<dbReference type="OrthoDB" id="2276959at2759"/>
<reference evidence="1" key="1">
    <citation type="submission" date="2014-09" db="EMBL/GenBank/DDBJ databases">
        <title>Draft genome sequence of an oleaginous Mucoromycotina fungus Mucor ambiguus NBRC6742.</title>
        <authorList>
            <person name="Takeda I."/>
            <person name="Yamane N."/>
            <person name="Morita T."/>
            <person name="Tamano K."/>
            <person name="Machida M."/>
            <person name="Baker S."/>
            <person name="Koike H."/>
        </authorList>
    </citation>
    <scope>NUCLEOTIDE SEQUENCE</scope>
    <source>
        <strain evidence="1">NBRC 6742</strain>
    </source>
</reference>